<dbReference type="SUPFAM" id="SSF53807">
    <property type="entry name" value="Helical backbone' metal receptor"/>
    <property type="match status" value="1"/>
</dbReference>
<dbReference type="GO" id="GO:0030001">
    <property type="term" value="P:metal ion transport"/>
    <property type="evidence" value="ECO:0007669"/>
    <property type="project" value="InterPro"/>
</dbReference>
<evidence type="ECO:0000256" key="3">
    <source>
        <dbReference type="ARBA" id="ARBA00022448"/>
    </source>
</evidence>
<accession>A0A5J6MNP6</accession>
<gene>
    <name evidence="8" type="ORF">FRZ44_46050</name>
</gene>
<feature type="signal peptide" evidence="7">
    <location>
        <begin position="1"/>
        <end position="22"/>
    </location>
</feature>
<evidence type="ECO:0000313" key="8">
    <source>
        <dbReference type="EMBL" id="QEX19292.1"/>
    </source>
</evidence>
<sequence>MRKFALALAAAVLALFPATSFGGASIKVVAAENFYADIAQQIGGPEVEVASILNNSNQDPHDFEASPSTARQVADAELVVYSGADYDPWMKSLLAASPSDRRKIIVAANLVHRVSGDNPHIWYDPQTMPAVAAALAAEFSSRNPAHKADYEARLAAFETSLDPMLRKIAEMKRKHAGDAVTATEPVYGYMIDALGYDMRNQSFQLAVMNDTEPSASDLAAFQDDLKNRKVKALIYNNQVTDDMTERLKELAQQADIPIVGVTETLPANMTYQSWMMDELTRLDKALSGPAS</sequence>
<dbReference type="OrthoDB" id="9793396at2"/>
<evidence type="ECO:0000256" key="1">
    <source>
        <dbReference type="ARBA" id="ARBA00004196"/>
    </source>
</evidence>
<evidence type="ECO:0000313" key="9">
    <source>
        <dbReference type="Proteomes" id="UP000326202"/>
    </source>
</evidence>
<dbReference type="InterPro" id="IPR006127">
    <property type="entry name" value="ZnuA-like"/>
</dbReference>
<feature type="chain" id="PRO_5023839333" evidence="7">
    <location>
        <begin position="23"/>
        <end position="291"/>
    </location>
</feature>
<dbReference type="KEGG" id="htq:FRZ44_46050"/>
<dbReference type="PRINTS" id="PR00691">
    <property type="entry name" value="ADHESINB"/>
</dbReference>
<keyword evidence="9" id="KW-1185">Reference proteome</keyword>
<evidence type="ECO:0000256" key="5">
    <source>
        <dbReference type="ARBA" id="ARBA00022729"/>
    </source>
</evidence>
<dbReference type="Proteomes" id="UP000326202">
    <property type="component" value="Chromosome"/>
</dbReference>
<evidence type="ECO:0000256" key="2">
    <source>
        <dbReference type="ARBA" id="ARBA00011028"/>
    </source>
</evidence>
<evidence type="ECO:0000256" key="7">
    <source>
        <dbReference type="SAM" id="SignalP"/>
    </source>
</evidence>
<dbReference type="PRINTS" id="PR00690">
    <property type="entry name" value="ADHESNFAMILY"/>
</dbReference>
<evidence type="ECO:0000256" key="4">
    <source>
        <dbReference type="ARBA" id="ARBA00022723"/>
    </source>
</evidence>
<dbReference type="Gene3D" id="3.40.50.1980">
    <property type="entry name" value="Nitrogenase molybdenum iron protein domain"/>
    <property type="match status" value="2"/>
</dbReference>
<dbReference type="InterPro" id="IPR006128">
    <property type="entry name" value="Lipoprotein_PsaA-like"/>
</dbReference>
<evidence type="ECO:0000256" key="6">
    <source>
        <dbReference type="RuleBase" id="RU003512"/>
    </source>
</evidence>
<organism evidence="8 9">
    <name type="scientific">Hypericibacter terrae</name>
    <dbReference type="NCBI Taxonomy" id="2602015"/>
    <lineage>
        <taxon>Bacteria</taxon>
        <taxon>Pseudomonadati</taxon>
        <taxon>Pseudomonadota</taxon>
        <taxon>Alphaproteobacteria</taxon>
        <taxon>Rhodospirillales</taxon>
        <taxon>Dongiaceae</taxon>
        <taxon>Hypericibacter</taxon>
    </lineage>
</organism>
<keyword evidence="3 6" id="KW-0813">Transport</keyword>
<dbReference type="InterPro" id="IPR050492">
    <property type="entry name" value="Bact_metal-bind_prot9"/>
</dbReference>
<dbReference type="Pfam" id="PF01297">
    <property type="entry name" value="ZnuA"/>
    <property type="match status" value="1"/>
</dbReference>
<dbReference type="GO" id="GO:0046872">
    <property type="term" value="F:metal ion binding"/>
    <property type="evidence" value="ECO:0007669"/>
    <property type="project" value="UniProtKB-KW"/>
</dbReference>
<keyword evidence="4" id="KW-0479">Metal-binding</keyword>
<comment type="subcellular location">
    <subcellularLocation>
        <location evidence="1">Cell envelope</location>
    </subcellularLocation>
</comment>
<dbReference type="InterPro" id="IPR006129">
    <property type="entry name" value="AdhesinB"/>
</dbReference>
<dbReference type="RefSeq" id="WP_151179372.1">
    <property type="nucleotide sequence ID" value="NZ_CP042906.1"/>
</dbReference>
<comment type="similarity">
    <text evidence="2 6">Belongs to the bacterial solute-binding protein 9 family.</text>
</comment>
<dbReference type="PANTHER" id="PTHR42953">
    <property type="entry name" value="HIGH-AFFINITY ZINC UPTAKE SYSTEM PROTEIN ZNUA-RELATED"/>
    <property type="match status" value="1"/>
</dbReference>
<reference evidence="8 9" key="1">
    <citation type="submission" date="2019-08" db="EMBL/GenBank/DDBJ databases">
        <title>Hyperibacter terrae gen. nov., sp. nov. and Hyperibacter viscosus sp. nov., two new members in the family Rhodospirillaceae isolated from the rhizosphere of Hypericum perforatum.</title>
        <authorList>
            <person name="Noviana Z."/>
        </authorList>
    </citation>
    <scope>NUCLEOTIDE SEQUENCE [LARGE SCALE GENOMIC DNA]</scope>
    <source>
        <strain evidence="8 9">R5913</strain>
    </source>
</reference>
<proteinExistence type="inferred from homology"/>
<dbReference type="EMBL" id="CP042906">
    <property type="protein sequence ID" value="QEX19292.1"/>
    <property type="molecule type" value="Genomic_DNA"/>
</dbReference>
<dbReference type="GO" id="GO:0030313">
    <property type="term" value="C:cell envelope"/>
    <property type="evidence" value="ECO:0007669"/>
    <property type="project" value="UniProtKB-SubCell"/>
</dbReference>
<protein>
    <submittedName>
        <fullName evidence="8">ABC transporter substrate-binding protein</fullName>
    </submittedName>
</protein>
<dbReference type="AlphaFoldDB" id="A0A5J6MNP6"/>
<keyword evidence="5 7" id="KW-0732">Signal</keyword>
<name>A0A5J6MNP6_9PROT</name>
<dbReference type="PANTHER" id="PTHR42953:SF1">
    <property type="entry name" value="METAL-BINDING PROTEIN HI_0362-RELATED"/>
    <property type="match status" value="1"/>
</dbReference>
<dbReference type="GO" id="GO:0007155">
    <property type="term" value="P:cell adhesion"/>
    <property type="evidence" value="ECO:0007669"/>
    <property type="project" value="InterPro"/>
</dbReference>